<dbReference type="EMBL" id="QROI01000046">
    <property type="protein sequence ID" value="RHL09879.1"/>
    <property type="molecule type" value="Genomic_DNA"/>
</dbReference>
<proteinExistence type="predicted"/>
<dbReference type="RefSeq" id="WP_045899098.1">
    <property type="nucleotide sequence ID" value="NZ_QROD01000043.1"/>
</dbReference>
<protein>
    <submittedName>
        <fullName evidence="1">Uncharacterized protein</fullName>
    </submittedName>
</protein>
<evidence type="ECO:0000313" key="2">
    <source>
        <dbReference type="Proteomes" id="UP000284916"/>
    </source>
</evidence>
<sequence length="209" mass="24369">MKQEIINRIKQLGGNIANVKGMSLQEDLCAITFNTALYKKPIDTPWLSAEDTEPIMGVGDWVDENIELFNYDREAFYKKMVDAYYTLSEEPRGQLFWVAKPFTPLQKGTKDFEDWNDWFSDDDDVDLDEIIQHSNCATPNFVGLLCTESYPNYHYICLSDLNPDNPIVWGTDHEVFFTEVTNEGTLEDFLNKFMTKEEFIDIVKRKMEQ</sequence>
<reference evidence="1 2" key="1">
    <citation type="submission" date="2018-08" db="EMBL/GenBank/DDBJ databases">
        <title>A genome reference for cultivated species of the human gut microbiota.</title>
        <authorList>
            <person name="Zou Y."/>
            <person name="Xue W."/>
            <person name="Luo G."/>
        </authorList>
    </citation>
    <scope>NUCLEOTIDE SEQUENCE [LARGE SCALE GENOMIC DNA]</scope>
    <source>
        <strain evidence="1 2">AF39-11</strain>
    </source>
</reference>
<organism evidence="1 2">
    <name type="scientific">Phocaeicola plebeius</name>
    <dbReference type="NCBI Taxonomy" id="310297"/>
    <lineage>
        <taxon>Bacteria</taxon>
        <taxon>Pseudomonadati</taxon>
        <taxon>Bacteroidota</taxon>
        <taxon>Bacteroidia</taxon>
        <taxon>Bacteroidales</taxon>
        <taxon>Bacteroidaceae</taxon>
        <taxon>Phocaeicola</taxon>
    </lineage>
</organism>
<dbReference type="AlphaFoldDB" id="A0A415IQQ4"/>
<name>A0A415IQQ4_9BACT</name>
<accession>A0A415IQQ4</accession>
<gene>
    <name evidence="1" type="ORF">DW035_15860</name>
</gene>
<evidence type="ECO:0000313" key="1">
    <source>
        <dbReference type="EMBL" id="RHL09879.1"/>
    </source>
</evidence>
<dbReference type="Proteomes" id="UP000284916">
    <property type="component" value="Unassembled WGS sequence"/>
</dbReference>
<comment type="caution">
    <text evidence="1">The sequence shown here is derived from an EMBL/GenBank/DDBJ whole genome shotgun (WGS) entry which is preliminary data.</text>
</comment>